<sequence length="706" mass="76341">MSQYPPSGPYGTANPQQPSQQQPQQQPPYHPQQQGPTSNYGPPQPAHKTSSTAALGHMINSGMNMSKPMLNKLGKTFGLSNKPSASTPQHLQNYQSYQDHYQQQNPTQPQGFSPQSAQQQQPQWQQPQPQQPQTQPPQNPTNPQQNTYPSPQQSPFPPSNYATPASGQSGQVNYFPPQQNPASVPQTPQPQPDIQGFNGSQFQQGQNGGIGQPVPQGYNQNQPQGQAYQGQQSGVISPPPQTISPSPQAGNAPLPFGQQQQQPWVPPTPSPGNVNISPAQHQAQPFTPTPPPQQYGGPQVPPQHTRPEQQWAPMSPTSPHGATTSQVPPSASPPPQAASQPGLVSPPPTSTIPQTGPTEFLAELPADLGNLSLAESTNPQRPPSNPPPQNGQYQAFQPGSTGQSNSPGQKYTLPRRAVSTSSLPLADPWRVADPVTELPTREFYIIADLLFDAIDRKFEPQNTGLLEASKILQSWRLQGIAEGVAELFEYNSYSAFAKSWSKKGIPHVLVPAQTALMPSWNFQAQTQSDEMKIPHEPPADNAPYPVYFPALNRAGWYKSLFQDLISEPESLQKLMPTLCGDTYKPGVLNQPDIQRHDKTPVPGLAARVQVIQAQVTGVCEEILAEIQSKQASQGGHAGPTAQGDAAAAQQAQQSLAEAQMAAQLKMQSLQMQQQINQQMNQQMVQGGLSMSMAAGNMYKPNYGGFV</sequence>
<feature type="compositionally biased region" description="Low complexity" evidence="1">
    <location>
        <begin position="141"/>
        <end position="151"/>
    </location>
</feature>
<gene>
    <name evidence="2" type="ORF">B0J11DRAFT_35834</name>
</gene>
<feature type="compositionally biased region" description="Polar residues" evidence="1">
    <location>
        <begin position="78"/>
        <end position="107"/>
    </location>
</feature>
<feature type="compositionally biased region" description="Pro residues" evidence="1">
    <location>
        <begin position="380"/>
        <end position="389"/>
    </location>
</feature>
<feature type="compositionally biased region" description="Low complexity" evidence="1">
    <location>
        <begin position="108"/>
        <end position="133"/>
    </location>
</feature>
<proteinExistence type="predicted"/>
<evidence type="ECO:0000313" key="2">
    <source>
        <dbReference type="EMBL" id="KAH7139128.1"/>
    </source>
</evidence>
<feature type="compositionally biased region" description="Polar residues" evidence="1">
    <location>
        <begin position="37"/>
        <end position="53"/>
    </location>
</feature>
<feature type="region of interest" description="Disordered" evidence="1">
    <location>
        <begin position="372"/>
        <end position="412"/>
    </location>
</feature>
<feature type="compositionally biased region" description="Polar residues" evidence="1">
    <location>
        <begin position="160"/>
        <end position="186"/>
    </location>
</feature>
<dbReference type="Proteomes" id="UP000700596">
    <property type="component" value="Unassembled WGS sequence"/>
</dbReference>
<feature type="compositionally biased region" description="Polar residues" evidence="1">
    <location>
        <begin position="393"/>
        <end position="409"/>
    </location>
</feature>
<dbReference type="AlphaFoldDB" id="A0A9P9IXB3"/>
<feature type="region of interest" description="Disordered" evidence="1">
    <location>
        <begin position="630"/>
        <end position="649"/>
    </location>
</feature>
<dbReference type="OrthoDB" id="3941538at2759"/>
<evidence type="ECO:0000256" key="1">
    <source>
        <dbReference type="SAM" id="MobiDB-lite"/>
    </source>
</evidence>
<name>A0A9P9IXB3_9PLEO</name>
<feature type="compositionally biased region" description="Low complexity" evidence="1">
    <location>
        <begin position="15"/>
        <end position="24"/>
    </location>
</feature>
<comment type="caution">
    <text evidence="2">The sequence shown here is derived from an EMBL/GenBank/DDBJ whole genome shotgun (WGS) entry which is preliminary data.</text>
</comment>
<accession>A0A9P9IXB3</accession>
<feature type="compositionally biased region" description="Polar residues" evidence="1">
    <location>
        <begin position="315"/>
        <end position="324"/>
    </location>
</feature>
<feature type="region of interest" description="Disordered" evidence="1">
    <location>
        <begin position="1"/>
        <end position="357"/>
    </location>
</feature>
<feature type="compositionally biased region" description="Low complexity" evidence="1">
    <location>
        <begin position="194"/>
        <end position="205"/>
    </location>
</feature>
<feature type="compositionally biased region" description="Low complexity" evidence="1">
    <location>
        <begin position="212"/>
        <end position="236"/>
    </location>
</feature>
<reference evidence="2" key="1">
    <citation type="journal article" date="2021" name="Nat. Commun.">
        <title>Genetic determinants of endophytism in the Arabidopsis root mycobiome.</title>
        <authorList>
            <person name="Mesny F."/>
            <person name="Miyauchi S."/>
            <person name="Thiergart T."/>
            <person name="Pickel B."/>
            <person name="Atanasova L."/>
            <person name="Karlsson M."/>
            <person name="Huettel B."/>
            <person name="Barry K.W."/>
            <person name="Haridas S."/>
            <person name="Chen C."/>
            <person name="Bauer D."/>
            <person name="Andreopoulos W."/>
            <person name="Pangilinan J."/>
            <person name="LaButti K."/>
            <person name="Riley R."/>
            <person name="Lipzen A."/>
            <person name="Clum A."/>
            <person name="Drula E."/>
            <person name="Henrissat B."/>
            <person name="Kohler A."/>
            <person name="Grigoriev I.V."/>
            <person name="Martin F.M."/>
            <person name="Hacquard S."/>
        </authorList>
    </citation>
    <scope>NUCLEOTIDE SEQUENCE</scope>
    <source>
        <strain evidence="2">MPI-CAGE-CH-0243</strain>
    </source>
</reference>
<evidence type="ECO:0000313" key="3">
    <source>
        <dbReference type="Proteomes" id="UP000700596"/>
    </source>
</evidence>
<dbReference type="EMBL" id="JAGMWT010000001">
    <property type="protein sequence ID" value="KAH7139128.1"/>
    <property type="molecule type" value="Genomic_DNA"/>
</dbReference>
<feature type="compositionally biased region" description="Low complexity" evidence="1">
    <location>
        <begin position="243"/>
        <end position="263"/>
    </location>
</feature>
<protein>
    <submittedName>
        <fullName evidence="2">Uncharacterized protein</fullName>
    </submittedName>
</protein>
<organism evidence="2 3">
    <name type="scientific">Dendryphion nanum</name>
    <dbReference type="NCBI Taxonomy" id="256645"/>
    <lineage>
        <taxon>Eukaryota</taxon>
        <taxon>Fungi</taxon>
        <taxon>Dikarya</taxon>
        <taxon>Ascomycota</taxon>
        <taxon>Pezizomycotina</taxon>
        <taxon>Dothideomycetes</taxon>
        <taxon>Pleosporomycetidae</taxon>
        <taxon>Pleosporales</taxon>
        <taxon>Torulaceae</taxon>
        <taxon>Dendryphion</taxon>
    </lineage>
</organism>
<keyword evidence="3" id="KW-1185">Reference proteome</keyword>